<dbReference type="AlphaFoldDB" id="A0A2A3YPZ1"/>
<gene>
    <name evidence="2" type="ORF">CIK65_18005</name>
    <name evidence="3" type="ORF">EB834_18705</name>
</gene>
<evidence type="ECO:0000313" key="2">
    <source>
        <dbReference type="EMBL" id="PCC41360.1"/>
    </source>
</evidence>
<evidence type="ECO:0000313" key="4">
    <source>
        <dbReference type="Proteomes" id="UP000218620"/>
    </source>
</evidence>
<sequence>MVEPNRARNLGARWLGPTPEEQMKAPEEVFLAEVRWSPDTDPECFTDPDPLVFMREVATIVHHELQDSPAYEGPRASSPSTPRRSSGTRR</sequence>
<dbReference type="Proteomes" id="UP000297736">
    <property type="component" value="Unassembled WGS sequence"/>
</dbReference>
<proteinExistence type="predicted"/>
<dbReference type="Proteomes" id="UP000218620">
    <property type="component" value="Unassembled WGS sequence"/>
</dbReference>
<evidence type="ECO:0000313" key="3">
    <source>
        <dbReference type="EMBL" id="TGD36722.1"/>
    </source>
</evidence>
<accession>A0A2A3YPZ1</accession>
<dbReference type="EMBL" id="NRGQ01000039">
    <property type="protein sequence ID" value="PCC41360.1"/>
    <property type="molecule type" value="Genomic_DNA"/>
</dbReference>
<feature type="region of interest" description="Disordered" evidence="1">
    <location>
        <begin position="1"/>
        <end position="21"/>
    </location>
</feature>
<comment type="caution">
    <text evidence="2">The sequence shown here is derived from an EMBL/GenBank/DDBJ whole genome shotgun (WGS) entry which is preliminary data.</text>
</comment>
<reference evidence="2 4" key="1">
    <citation type="journal article" date="2017" name="Elife">
        <title>Extensive horizontal gene transfer in cheese-associated bacteria.</title>
        <authorList>
            <person name="Bonham K.S."/>
            <person name="Wolfe B.E."/>
            <person name="Dutton R.J."/>
        </authorList>
    </citation>
    <scope>NUCLEOTIDE SEQUENCE [LARGE SCALE GENOMIC DNA]</scope>
    <source>
        <strain evidence="2 4">962_8</strain>
    </source>
</reference>
<protein>
    <submittedName>
        <fullName evidence="2">Uncharacterized protein</fullName>
    </submittedName>
</protein>
<name>A0A2A3YPZ1_BREAU</name>
<evidence type="ECO:0000313" key="5">
    <source>
        <dbReference type="Proteomes" id="UP000297736"/>
    </source>
</evidence>
<organism evidence="2 4">
    <name type="scientific">Brevibacterium aurantiacum</name>
    <dbReference type="NCBI Taxonomy" id="273384"/>
    <lineage>
        <taxon>Bacteria</taxon>
        <taxon>Bacillati</taxon>
        <taxon>Actinomycetota</taxon>
        <taxon>Actinomycetes</taxon>
        <taxon>Micrococcales</taxon>
        <taxon>Brevibacteriaceae</taxon>
        <taxon>Brevibacterium</taxon>
    </lineage>
</organism>
<dbReference type="EMBL" id="RHFF01000025">
    <property type="protein sequence ID" value="TGD36722.1"/>
    <property type="molecule type" value="Genomic_DNA"/>
</dbReference>
<evidence type="ECO:0000256" key="1">
    <source>
        <dbReference type="SAM" id="MobiDB-lite"/>
    </source>
</evidence>
<feature type="region of interest" description="Disordered" evidence="1">
    <location>
        <begin position="64"/>
        <end position="90"/>
    </location>
</feature>
<dbReference type="RefSeq" id="WP_096179122.1">
    <property type="nucleotide sequence ID" value="NZ_JBQDTZ010000025.1"/>
</dbReference>
<feature type="compositionally biased region" description="Low complexity" evidence="1">
    <location>
        <begin position="73"/>
        <end position="90"/>
    </location>
</feature>
<reference evidence="3 5" key="2">
    <citation type="submission" date="2018-10" db="EMBL/GenBank/DDBJ databases">
        <title>Brevibacterium genomes from Austrain hard cheese rinds.</title>
        <authorList>
            <person name="Anast J.M."/>
            <person name="Dzieciol M."/>
            <person name="Schultz D.L."/>
            <person name="Mann E."/>
            <person name="Wagner M."/>
            <person name="Schmitz-Esser S."/>
        </authorList>
    </citation>
    <scope>NUCLEOTIDE SEQUENCE [LARGE SCALE GENOMIC DNA]</scope>
    <source>
        <strain evidence="3 5">L261</strain>
    </source>
</reference>